<dbReference type="InterPro" id="IPR050168">
    <property type="entry name" value="AAA_ATPase_domain"/>
</dbReference>
<dbReference type="Proteomes" id="UP001165653">
    <property type="component" value="Unassembled WGS sequence"/>
</dbReference>
<keyword evidence="3" id="KW-1185">Reference proteome</keyword>
<proteinExistence type="predicted"/>
<dbReference type="InterPro" id="IPR027417">
    <property type="entry name" value="P-loop_NTPase"/>
</dbReference>
<gene>
    <name evidence="2" type="ORF">OJ996_03210</name>
</gene>
<evidence type="ECO:0000259" key="1">
    <source>
        <dbReference type="SMART" id="SM00382"/>
    </source>
</evidence>
<name>A0ABT3FYC2_9BACT</name>
<dbReference type="Gene3D" id="3.40.50.300">
    <property type="entry name" value="P-loop containing nucleotide triphosphate hydrolases"/>
    <property type="match status" value="1"/>
</dbReference>
<dbReference type="InterPro" id="IPR003593">
    <property type="entry name" value="AAA+_ATPase"/>
</dbReference>
<dbReference type="SMART" id="SM00382">
    <property type="entry name" value="AAA"/>
    <property type="match status" value="1"/>
</dbReference>
<dbReference type="SUPFAM" id="SSF52540">
    <property type="entry name" value="P-loop containing nucleoside triphosphate hydrolases"/>
    <property type="match status" value="1"/>
</dbReference>
<reference evidence="2" key="1">
    <citation type="submission" date="2022-10" db="EMBL/GenBank/DDBJ databases">
        <title>Luteolibacter sp. GHJ8, whole genome shotgun sequencing project.</title>
        <authorList>
            <person name="Zhao G."/>
            <person name="Shen L."/>
        </authorList>
    </citation>
    <scope>NUCLEOTIDE SEQUENCE</scope>
    <source>
        <strain evidence="2">GHJ8</strain>
    </source>
</reference>
<protein>
    <submittedName>
        <fullName evidence="2">ATP-binding protein</fullName>
    </submittedName>
</protein>
<accession>A0ABT3FYC2</accession>
<dbReference type="PANTHER" id="PTHR23077">
    <property type="entry name" value="AAA-FAMILY ATPASE"/>
    <property type="match status" value="1"/>
</dbReference>
<dbReference type="GO" id="GO:0005524">
    <property type="term" value="F:ATP binding"/>
    <property type="evidence" value="ECO:0007669"/>
    <property type="project" value="UniProtKB-KW"/>
</dbReference>
<dbReference type="EMBL" id="JAPDDR010000002">
    <property type="protein sequence ID" value="MCW1912567.1"/>
    <property type="molecule type" value="Genomic_DNA"/>
</dbReference>
<dbReference type="RefSeq" id="WP_264511094.1">
    <property type="nucleotide sequence ID" value="NZ_JAPDDR010000002.1"/>
</dbReference>
<evidence type="ECO:0000313" key="2">
    <source>
        <dbReference type="EMBL" id="MCW1912567.1"/>
    </source>
</evidence>
<organism evidence="2 3">
    <name type="scientific">Luteolibacter rhizosphaerae</name>
    <dbReference type="NCBI Taxonomy" id="2989719"/>
    <lineage>
        <taxon>Bacteria</taxon>
        <taxon>Pseudomonadati</taxon>
        <taxon>Verrucomicrobiota</taxon>
        <taxon>Verrucomicrobiia</taxon>
        <taxon>Verrucomicrobiales</taxon>
        <taxon>Verrucomicrobiaceae</taxon>
        <taxon>Luteolibacter</taxon>
    </lineage>
</organism>
<keyword evidence="2" id="KW-0547">Nucleotide-binding</keyword>
<comment type="caution">
    <text evidence="2">The sequence shown here is derived from an EMBL/GenBank/DDBJ whole genome shotgun (WGS) entry which is preliminary data.</text>
</comment>
<dbReference type="InterPro" id="IPR003959">
    <property type="entry name" value="ATPase_AAA_core"/>
</dbReference>
<keyword evidence="2" id="KW-0067">ATP-binding</keyword>
<dbReference type="CDD" id="cd19481">
    <property type="entry name" value="RecA-like_protease"/>
    <property type="match status" value="1"/>
</dbReference>
<evidence type="ECO:0000313" key="3">
    <source>
        <dbReference type="Proteomes" id="UP001165653"/>
    </source>
</evidence>
<feature type="domain" description="AAA+ ATPase" evidence="1">
    <location>
        <begin position="311"/>
        <end position="448"/>
    </location>
</feature>
<dbReference type="Pfam" id="PF00004">
    <property type="entry name" value="AAA"/>
    <property type="match status" value="1"/>
</dbReference>
<sequence>MAEASSLPLWATEIVARYESGAAGQFILHGNVADRMLMRLPEGAKLGRLNDYLLDVLLPRFQVVLSYDPGFGLRVERGQETFATWPALKELGEMPSLPLPAVRAIARYLQFARNLRAVGAKPVSVAVVMRDAQLYVPVLPQTINHELSAIASILRSWGGDTTLAAQGQAVFLVADRISHLHPLVSNNPRAADIEIPLPDVGELAGALEVLAPECPRALEGTTDFKRIASRLAGTSIAALEAFLRRRNHSGKALGDADLGDLRKALVERDAGELIDFIEPDRTLDDVIGLEGVKKRLKQDLELWRQDEIGALPMGYLFCGPVGTGKTYLAECLAGEAGVPVVVLRNFRDRWVGSTEANLEKIFALLHALGRCIVFVDEADQALGKRASGSGDSGVSSRVYSMLAAEMSNTRNRGKILWVLASSRPDLIEVDLKRPGRIDVKVPIFPTSTAEEGMVLLGALCKRRGIPLDDAAKASLLPLVPKWLTPGAAEALAVKAYRLTKTGTPAAADALKASLQGYLPPVDPAIIRAQMQIAAEEATDAEFVPKEVHAYLQEP</sequence>